<keyword evidence="3" id="KW-1185">Reference proteome</keyword>
<evidence type="ECO:0000313" key="2">
    <source>
        <dbReference type="EMBL" id="EGP82411.1"/>
    </source>
</evidence>
<evidence type="ECO:0000313" key="3">
    <source>
        <dbReference type="Proteomes" id="UP000008062"/>
    </source>
</evidence>
<dbReference type="OrthoDB" id="10337377at2759"/>
<reference evidence="2 3" key="1">
    <citation type="journal article" date="2011" name="PLoS Genet.">
        <title>Finished genome of the fungal wheat pathogen Mycosphaerella graminicola reveals dispensome structure, chromosome plasticity, and stealth pathogenesis.</title>
        <authorList>
            <person name="Goodwin S.B."/>
            <person name="Ben M'barek S."/>
            <person name="Dhillon B."/>
            <person name="Wittenberg A.H.J."/>
            <person name="Crane C.F."/>
            <person name="Hane J.K."/>
            <person name="Foster A.J."/>
            <person name="Van der Lee T.A.J."/>
            <person name="Grimwood J."/>
            <person name="Aerts A."/>
            <person name="Antoniw J."/>
            <person name="Bailey A."/>
            <person name="Bluhm B."/>
            <person name="Bowler J."/>
            <person name="Bristow J."/>
            <person name="van der Burgt A."/>
            <person name="Canto-Canche B."/>
            <person name="Churchill A.C.L."/>
            <person name="Conde-Ferraez L."/>
            <person name="Cools H.J."/>
            <person name="Coutinho P.M."/>
            <person name="Csukai M."/>
            <person name="Dehal P."/>
            <person name="De Wit P."/>
            <person name="Donzelli B."/>
            <person name="van de Geest H.C."/>
            <person name="van Ham R.C.H.J."/>
            <person name="Hammond-Kosack K.E."/>
            <person name="Henrissat B."/>
            <person name="Kilian A."/>
            <person name="Kobayashi A.K."/>
            <person name="Koopmann E."/>
            <person name="Kourmpetis Y."/>
            <person name="Kuzniar A."/>
            <person name="Lindquist E."/>
            <person name="Lombard V."/>
            <person name="Maliepaard C."/>
            <person name="Martins N."/>
            <person name="Mehrabi R."/>
            <person name="Nap J.P.H."/>
            <person name="Ponomarenko A."/>
            <person name="Rudd J.J."/>
            <person name="Salamov A."/>
            <person name="Schmutz J."/>
            <person name="Schouten H.J."/>
            <person name="Shapiro H."/>
            <person name="Stergiopoulos I."/>
            <person name="Torriani S.F.F."/>
            <person name="Tu H."/>
            <person name="de Vries R.P."/>
            <person name="Waalwijk C."/>
            <person name="Ware S.B."/>
            <person name="Wiebenga A."/>
            <person name="Zwiers L.-H."/>
            <person name="Oliver R.P."/>
            <person name="Grigoriev I.V."/>
            <person name="Kema G.H.J."/>
        </authorList>
    </citation>
    <scope>NUCLEOTIDE SEQUENCE [LARGE SCALE GENOMIC DNA]</scope>
    <source>
        <strain evidence="3">CBS 115943 / IPO323</strain>
    </source>
</reference>
<feature type="region of interest" description="Disordered" evidence="1">
    <location>
        <begin position="275"/>
        <end position="296"/>
    </location>
</feature>
<proteinExistence type="predicted"/>
<dbReference type="Proteomes" id="UP000008062">
    <property type="component" value="Chromosome 14"/>
</dbReference>
<evidence type="ECO:0000256" key="1">
    <source>
        <dbReference type="SAM" id="MobiDB-lite"/>
    </source>
</evidence>
<accession>F9XQT2</accession>
<name>F9XQT2_ZYMTI</name>
<dbReference type="InParanoid" id="F9XQT2"/>
<feature type="compositionally biased region" description="Polar residues" evidence="1">
    <location>
        <begin position="281"/>
        <end position="296"/>
    </location>
</feature>
<dbReference type="GeneID" id="13400368"/>
<gene>
    <name evidence="2" type="ORF">MYCGRDRAFT_97602</name>
</gene>
<dbReference type="eggNOG" id="ENOG502T79Y">
    <property type="taxonomic scope" value="Eukaryota"/>
</dbReference>
<dbReference type="KEGG" id="ztr:MYCGRDRAFT_97602"/>
<dbReference type="RefSeq" id="XP_003847435.1">
    <property type="nucleotide sequence ID" value="XM_003847387.1"/>
</dbReference>
<organism evidence="2 3">
    <name type="scientific">Zymoseptoria tritici (strain CBS 115943 / IPO323)</name>
    <name type="common">Speckled leaf blotch fungus</name>
    <name type="synonym">Septoria tritici</name>
    <dbReference type="NCBI Taxonomy" id="336722"/>
    <lineage>
        <taxon>Eukaryota</taxon>
        <taxon>Fungi</taxon>
        <taxon>Dikarya</taxon>
        <taxon>Ascomycota</taxon>
        <taxon>Pezizomycotina</taxon>
        <taxon>Dothideomycetes</taxon>
        <taxon>Dothideomycetidae</taxon>
        <taxon>Mycosphaerellales</taxon>
        <taxon>Mycosphaerellaceae</taxon>
        <taxon>Zymoseptoria</taxon>
    </lineage>
</organism>
<sequence length="373" mass="41509">MIGGSGPTKMQSIERNVQPVIWMGMTKKDILARKRLNMSSTAKLAILQDAAKNMWCKHFMTPRQLVDLLARLACPFAEGEDITEICMGKTLNTIAGLVVEQNLGPGLWCDIDQGFSLTKSLRKRILSSTTLAEAIDEPALEDKEQRKYLVTDITHLPKARLMRDALRLIKEEGHFHRGRKTKASVNSASNGMSHKSIDEMISLLKRTSSDRANGMLQTKFGLTLDDIISKGFHPFIFTAESDSDVDVDCSDQSEESSDESSSRHGAFLHEILPLDKDPADHSSSTHNRTGGYPSTTRDPRAMFSRFIGKLGLTYAITATDPFVPEPVQTQTSINLASIILAGSRETHTAAFDFFFFFFFLFETCSSTASLDWR</sequence>
<dbReference type="EMBL" id="CM001209">
    <property type="protein sequence ID" value="EGP82411.1"/>
    <property type="molecule type" value="Genomic_DNA"/>
</dbReference>
<protein>
    <submittedName>
        <fullName evidence="2">Uncharacterized protein</fullName>
    </submittedName>
</protein>
<dbReference type="HOGENOM" id="CLU_742285_0_0_1"/>
<dbReference type="AlphaFoldDB" id="F9XQT2"/>